<reference evidence="3" key="1">
    <citation type="journal article" date="2014" name="BMC Genomics">
        <title>The genome sequence of the biocontrol fungus Metarhizium anisopliae and comparative genomics of Metarhizium species.</title>
        <authorList>
            <person name="Pattemore J.A."/>
            <person name="Hane J.K."/>
            <person name="Williams A.H."/>
            <person name="Wilson B.A."/>
            <person name="Stodart B.J."/>
            <person name="Ash G.J."/>
        </authorList>
    </citation>
    <scope>NUCLEOTIDE SEQUENCE [LARGE SCALE GENOMIC DNA]</scope>
    <source>
        <strain evidence="3">BRIP 53293</strain>
    </source>
</reference>
<organism evidence="2 3">
    <name type="scientific">Metarhizium anisopliae BRIP 53293</name>
    <dbReference type="NCBI Taxonomy" id="1291518"/>
    <lineage>
        <taxon>Eukaryota</taxon>
        <taxon>Fungi</taxon>
        <taxon>Dikarya</taxon>
        <taxon>Ascomycota</taxon>
        <taxon>Pezizomycotina</taxon>
        <taxon>Sordariomycetes</taxon>
        <taxon>Hypocreomycetidae</taxon>
        <taxon>Hypocreales</taxon>
        <taxon>Clavicipitaceae</taxon>
        <taxon>Metarhizium</taxon>
    </lineage>
</organism>
<accession>A0A0D9NHE8</accession>
<feature type="transmembrane region" description="Helical" evidence="1">
    <location>
        <begin position="20"/>
        <end position="45"/>
    </location>
</feature>
<dbReference type="AlphaFoldDB" id="A0A0D9NHE8"/>
<sequence length="56" mass="5453">MSVGSNIGVAPPGPSDSLVVAAAAGQIIASLGLVAAAAVAALPLFQTMSWIHKLDP</sequence>
<dbReference type="Proteomes" id="UP000054544">
    <property type="component" value="Unassembled WGS sequence"/>
</dbReference>
<keyword evidence="1" id="KW-0812">Transmembrane</keyword>
<proteinExistence type="predicted"/>
<keyword evidence="1" id="KW-1133">Transmembrane helix</keyword>
<name>A0A0D9NHE8_METAN</name>
<evidence type="ECO:0000313" key="3">
    <source>
        <dbReference type="Proteomes" id="UP000054544"/>
    </source>
</evidence>
<gene>
    <name evidence="2" type="ORF">H634G_11471</name>
</gene>
<protein>
    <submittedName>
        <fullName evidence="2">Uncharacterized protein</fullName>
    </submittedName>
</protein>
<evidence type="ECO:0000256" key="1">
    <source>
        <dbReference type="SAM" id="Phobius"/>
    </source>
</evidence>
<evidence type="ECO:0000313" key="2">
    <source>
        <dbReference type="EMBL" id="KJK73356.1"/>
    </source>
</evidence>
<dbReference type="EMBL" id="KE384917">
    <property type="protein sequence ID" value="KJK73356.1"/>
    <property type="molecule type" value="Genomic_DNA"/>
</dbReference>
<keyword evidence="1" id="KW-0472">Membrane</keyword>
<keyword evidence="3" id="KW-1185">Reference proteome</keyword>